<gene>
    <name evidence="9" type="ORF">HP467_03515</name>
</gene>
<dbReference type="PANTHER" id="PTHR43744:SF12">
    <property type="entry name" value="ABC TRANSPORTER PERMEASE PROTEIN MG189-RELATED"/>
    <property type="match status" value="1"/>
</dbReference>
<dbReference type="CDD" id="cd06261">
    <property type="entry name" value="TM_PBP2"/>
    <property type="match status" value="1"/>
</dbReference>
<dbReference type="InterPro" id="IPR035906">
    <property type="entry name" value="MetI-like_sf"/>
</dbReference>
<sequence>MTATDIRRPRTITTSSASASRLAGWSGKAVLSVVLLVATFFFVIPLVWLFIAVTKSQRELSVLGPFAFGSWSSFTANASQLFGFQDGAVLSWVGNSAFYAVVALVLTLVTSIPAGYALALTEFRFRKTIMVTTLVVMLMPNTALVLPVFLEMNQIGLVGTAWSVILPFSFYPFGVYLTYIYFSTSIPRSLLSAARLDGCNELQVFLRIALPLATPVVALVAFFSFVANWNNYFLPFVMLPNSDAYPIQVGLSTLLSSAPAFNPSAAGASSVQLPTLALATIVSMLPVLILFLFSQRFLVSGMTAGGTKE</sequence>
<keyword evidence="4 7" id="KW-0812">Transmembrane</keyword>
<keyword evidence="6 7" id="KW-0472">Membrane</keyword>
<dbReference type="Pfam" id="PF00528">
    <property type="entry name" value="BPD_transp_1"/>
    <property type="match status" value="1"/>
</dbReference>
<dbReference type="SUPFAM" id="SSF161098">
    <property type="entry name" value="MetI-like"/>
    <property type="match status" value="1"/>
</dbReference>
<feature type="transmembrane region" description="Helical" evidence="7">
    <location>
        <begin position="131"/>
        <end position="150"/>
    </location>
</feature>
<organism evidence="9 10">
    <name type="scientific">Curtobacterium citreum</name>
    <dbReference type="NCBI Taxonomy" id="2036"/>
    <lineage>
        <taxon>Bacteria</taxon>
        <taxon>Bacillati</taxon>
        <taxon>Actinomycetota</taxon>
        <taxon>Actinomycetes</taxon>
        <taxon>Micrococcales</taxon>
        <taxon>Microbacteriaceae</taxon>
        <taxon>Curtobacterium</taxon>
    </lineage>
</organism>
<evidence type="ECO:0000256" key="7">
    <source>
        <dbReference type="RuleBase" id="RU363032"/>
    </source>
</evidence>
<evidence type="ECO:0000256" key="3">
    <source>
        <dbReference type="ARBA" id="ARBA00022475"/>
    </source>
</evidence>
<comment type="caution">
    <text evidence="9">The sequence shown here is derived from an EMBL/GenBank/DDBJ whole genome shotgun (WGS) entry which is preliminary data.</text>
</comment>
<dbReference type="RefSeq" id="WP_175325248.1">
    <property type="nucleotide sequence ID" value="NZ_BAAAWP010000001.1"/>
</dbReference>
<keyword evidence="2 7" id="KW-0813">Transport</keyword>
<feature type="domain" description="ABC transmembrane type-1" evidence="8">
    <location>
        <begin position="93"/>
        <end position="294"/>
    </location>
</feature>
<protein>
    <submittedName>
        <fullName evidence="9">Carbohydrate ABC transporter permease</fullName>
    </submittedName>
</protein>
<evidence type="ECO:0000259" key="8">
    <source>
        <dbReference type="PROSITE" id="PS50928"/>
    </source>
</evidence>
<comment type="similarity">
    <text evidence="7">Belongs to the binding-protein-dependent transport system permease family.</text>
</comment>
<feature type="transmembrane region" description="Helical" evidence="7">
    <location>
        <begin position="271"/>
        <end position="293"/>
    </location>
</feature>
<dbReference type="InterPro" id="IPR000515">
    <property type="entry name" value="MetI-like"/>
</dbReference>
<dbReference type="GO" id="GO:0055085">
    <property type="term" value="P:transmembrane transport"/>
    <property type="evidence" value="ECO:0007669"/>
    <property type="project" value="InterPro"/>
</dbReference>
<feature type="transmembrane region" description="Helical" evidence="7">
    <location>
        <begin position="162"/>
        <end position="183"/>
    </location>
</feature>
<dbReference type="PROSITE" id="PS50928">
    <property type="entry name" value="ABC_TM1"/>
    <property type="match status" value="1"/>
</dbReference>
<feature type="transmembrane region" description="Helical" evidence="7">
    <location>
        <begin position="96"/>
        <end position="119"/>
    </location>
</feature>
<dbReference type="AlphaFoldDB" id="A0A850DRQ2"/>
<keyword evidence="5 7" id="KW-1133">Transmembrane helix</keyword>
<evidence type="ECO:0000313" key="10">
    <source>
        <dbReference type="Proteomes" id="UP000539146"/>
    </source>
</evidence>
<reference evidence="9 10" key="1">
    <citation type="submission" date="2020-05" db="EMBL/GenBank/DDBJ databases">
        <title>Genome Sequencing of Type Strains.</title>
        <authorList>
            <person name="Lemaire J.F."/>
            <person name="Inderbitzin P."/>
            <person name="Gregorio O.A."/>
            <person name="Collins S.B."/>
            <person name="Wespe N."/>
            <person name="Knight-Connoni V."/>
        </authorList>
    </citation>
    <scope>NUCLEOTIDE SEQUENCE [LARGE SCALE GENOMIC DNA]</scope>
    <source>
        <strain evidence="9 10">DSM 20512</strain>
    </source>
</reference>
<name>A0A850DRQ2_9MICO</name>
<evidence type="ECO:0000256" key="4">
    <source>
        <dbReference type="ARBA" id="ARBA00022692"/>
    </source>
</evidence>
<keyword evidence="3" id="KW-1003">Cell membrane</keyword>
<evidence type="ECO:0000256" key="1">
    <source>
        <dbReference type="ARBA" id="ARBA00004651"/>
    </source>
</evidence>
<dbReference type="EMBL" id="JABMCG010000078">
    <property type="protein sequence ID" value="NUU27185.1"/>
    <property type="molecule type" value="Genomic_DNA"/>
</dbReference>
<evidence type="ECO:0000256" key="2">
    <source>
        <dbReference type="ARBA" id="ARBA00022448"/>
    </source>
</evidence>
<dbReference type="Proteomes" id="UP000539146">
    <property type="component" value="Unassembled WGS sequence"/>
</dbReference>
<dbReference type="PANTHER" id="PTHR43744">
    <property type="entry name" value="ABC TRANSPORTER PERMEASE PROTEIN MG189-RELATED-RELATED"/>
    <property type="match status" value="1"/>
</dbReference>
<accession>A0A850DRQ2</accession>
<comment type="subcellular location">
    <subcellularLocation>
        <location evidence="1 7">Cell membrane</location>
        <topology evidence="1 7">Multi-pass membrane protein</topology>
    </subcellularLocation>
</comment>
<dbReference type="GO" id="GO:0005886">
    <property type="term" value="C:plasma membrane"/>
    <property type="evidence" value="ECO:0007669"/>
    <property type="project" value="UniProtKB-SubCell"/>
</dbReference>
<evidence type="ECO:0000256" key="6">
    <source>
        <dbReference type="ARBA" id="ARBA00023136"/>
    </source>
</evidence>
<dbReference type="Gene3D" id="1.10.3720.10">
    <property type="entry name" value="MetI-like"/>
    <property type="match status" value="1"/>
</dbReference>
<feature type="transmembrane region" description="Helical" evidence="7">
    <location>
        <begin position="204"/>
        <end position="227"/>
    </location>
</feature>
<evidence type="ECO:0000256" key="5">
    <source>
        <dbReference type="ARBA" id="ARBA00022989"/>
    </source>
</evidence>
<evidence type="ECO:0000313" key="9">
    <source>
        <dbReference type="EMBL" id="NUU27185.1"/>
    </source>
</evidence>
<proteinExistence type="inferred from homology"/>
<feature type="transmembrane region" description="Helical" evidence="7">
    <location>
        <begin position="29"/>
        <end position="51"/>
    </location>
</feature>